<evidence type="ECO:0000313" key="15">
    <source>
        <dbReference type="EMBL" id="KAK8386702.1"/>
    </source>
</evidence>
<keyword evidence="16" id="KW-1185">Reference proteome</keyword>
<dbReference type="Proteomes" id="UP001487740">
    <property type="component" value="Unassembled WGS sequence"/>
</dbReference>
<keyword evidence="5 11" id="KW-0812">Transmembrane</keyword>
<evidence type="ECO:0000256" key="1">
    <source>
        <dbReference type="ARBA" id="ARBA00004141"/>
    </source>
</evidence>
<feature type="chain" id="PRO_5043541893" evidence="12">
    <location>
        <begin position="21"/>
        <end position="387"/>
    </location>
</feature>
<dbReference type="InterPro" id="IPR036734">
    <property type="entry name" value="Neur_chan_lig-bd_sf"/>
</dbReference>
<keyword evidence="4" id="KW-1003">Cell membrane</keyword>
<protein>
    <submittedName>
        <fullName evidence="15">Uncharacterized protein</fullName>
    </submittedName>
</protein>
<dbReference type="AlphaFoldDB" id="A0AAW0TJT2"/>
<comment type="subcellular location">
    <subcellularLocation>
        <location evidence="2">Cell membrane</location>
    </subcellularLocation>
    <subcellularLocation>
        <location evidence="1">Membrane</location>
        <topology evidence="1">Multi-pass membrane protein</topology>
    </subcellularLocation>
</comment>
<dbReference type="InterPro" id="IPR006028">
    <property type="entry name" value="GABAA/Glycine_rcpt"/>
</dbReference>
<proteinExistence type="predicted"/>
<evidence type="ECO:0000256" key="9">
    <source>
        <dbReference type="ARBA" id="ARBA00023136"/>
    </source>
</evidence>
<dbReference type="GO" id="GO:0099095">
    <property type="term" value="F:ligand-gated monoatomic anion channel activity"/>
    <property type="evidence" value="ECO:0007669"/>
    <property type="project" value="UniProtKB-ARBA"/>
</dbReference>
<sequence length="387" mass="42992">MEKSVFLWFALLAWAGVASGLEVSVKDILKVDEYDRDHRPNYLGGPTKVNVSLVIHSLIVDESRQLLELSGDLIQEWRDDNVAFAGGSYRINSVQVPATANSAIKESLWLPDLHVSRQVFPTKSGADFLRIDSAGRIAWTQKVHFSFPCKLNLKSYPLRSHPCTLRLESVGYLSDEMEPEWNGDPPVVYSSVVVSHGYSIAKVDPTSKISLAPGHKTKRQLQLMIEVAPRSGWAVKHTVIPMVATVTTAYLAFFINIRGVCARVIICMLSLVTAAIFHESTYRKVPPAHDTMAIEVFTGTCLAFIFVAAVESVVVDVLGHFPTKGRQPLSPKRNSFALEPLFSQPDLTDDHASSRGQVAAIWLDRCFRVLYPAGFLAFNAVYWVVYN</sequence>
<dbReference type="InterPro" id="IPR006029">
    <property type="entry name" value="Neurotrans-gated_channel_TM"/>
</dbReference>
<dbReference type="InterPro" id="IPR006202">
    <property type="entry name" value="Neur_chan_lig-bd"/>
</dbReference>
<reference evidence="15 16" key="1">
    <citation type="submission" date="2023-03" db="EMBL/GenBank/DDBJ databases">
        <title>High-quality genome of Scylla paramamosain provides insights in environmental adaptation.</title>
        <authorList>
            <person name="Zhang L."/>
        </authorList>
    </citation>
    <scope>NUCLEOTIDE SEQUENCE [LARGE SCALE GENOMIC DNA]</scope>
    <source>
        <strain evidence="15">LZ_2023a</strain>
        <tissue evidence="15">Muscle</tissue>
    </source>
</reference>
<organism evidence="15 16">
    <name type="scientific">Scylla paramamosain</name>
    <name type="common">Mud crab</name>
    <dbReference type="NCBI Taxonomy" id="85552"/>
    <lineage>
        <taxon>Eukaryota</taxon>
        <taxon>Metazoa</taxon>
        <taxon>Ecdysozoa</taxon>
        <taxon>Arthropoda</taxon>
        <taxon>Crustacea</taxon>
        <taxon>Multicrustacea</taxon>
        <taxon>Malacostraca</taxon>
        <taxon>Eumalacostraca</taxon>
        <taxon>Eucarida</taxon>
        <taxon>Decapoda</taxon>
        <taxon>Pleocyemata</taxon>
        <taxon>Brachyura</taxon>
        <taxon>Eubrachyura</taxon>
        <taxon>Portunoidea</taxon>
        <taxon>Portunidae</taxon>
        <taxon>Portuninae</taxon>
        <taxon>Scylla</taxon>
    </lineage>
</organism>
<feature type="signal peptide" evidence="12">
    <location>
        <begin position="1"/>
        <end position="20"/>
    </location>
</feature>
<evidence type="ECO:0000259" key="13">
    <source>
        <dbReference type="Pfam" id="PF02931"/>
    </source>
</evidence>
<evidence type="ECO:0000256" key="11">
    <source>
        <dbReference type="SAM" id="Phobius"/>
    </source>
</evidence>
<keyword evidence="6 12" id="KW-0732">Signal</keyword>
<dbReference type="InterPro" id="IPR038050">
    <property type="entry name" value="Neuro_actylchol_rec"/>
</dbReference>
<evidence type="ECO:0000259" key="14">
    <source>
        <dbReference type="Pfam" id="PF02932"/>
    </source>
</evidence>
<feature type="transmembrane region" description="Helical" evidence="11">
    <location>
        <begin position="260"/>
        <end position="277"/>
    </location>
</feature>
<dbReference type="GO" id="GO:0005254">
    <property type="term" value="F:chloride channel activity"/>
    <property type="evidence" value="ECO:0007669"/>
    <property type="project" value="UniProtKB-ARBA"/>
</dbReference>
<evidence type="ECO:0000256" key="5">
    <source>
        <dbReference type="ARBA" id="ARBA00022692"/>
    </source>
</evidence>
<dbReference type="InterPro" id="IPR036719">
    <property type="entry name" value="Neuro-gated_channel_TM_sf"/>
</dbReference>
<evidence type="ECO:0000256" key="4">
    <source>
        <dbReference type="ARBA" id="ARBA00022475"/>
    </source>
</evidence>
<evidence type="ECO:0000313" key="16">
    <source>
        <dbReference type="Proteomes" id="UP001487740"/>
    </source>
</evidence>
<dbReference type="GO" id="GO:0005886">
    <property type="term" value="C:plasma membrane"/>
    <property type="evidence" value="ECO:0007669"/>
    <property type="project" value="UniProtKB-SubCell"/>
</dbReference>
<dbReference type="PRINTS" id="PR00253">
    <property type="entry name" value="GABAARECEPTR"/>
</dbReference>
<dbReference type="Pfam" id="PF02932">
    <property type="entry name" value="Neur_chan_memb"/>
    <property type="match status" value="1"/>
</dbReference>
<keyword evidence="10" id="KW-0407">Ion channel</keyword>
<feature type="transmembrane region" description="Helical" evidence="11">
    <location>
        <begin position="233"/>
        <end position="253"/>
    </location>
</feature>
<keyword evidence="7 11" id="KW-1133">Transmembrane helix</keyword>
<dbReference type="PANTHER" id="PTHR18945">
    <property type="entry name" value="NEUROTRANSMITTER GATED ION CHANNEL"/>
    <property type="match status" value="1"/>
</dbReference>
<accession>A0AAW0TJT2</accession>
<dbReference type="GO" id="GO:0005230">
    <property type="term" value="F:extracellular ligand-gated monoatomic ion channel activity"/>
    <property type="evidence" value="ECO:0007669"/>
    <property type="project" value="InterPro"/>
</dbReference>
<dbReference type="InterPro" id="IPR006201">
    <property type="entry name" value="Neur_channel"/>
</dbReference>
<comment type="caution">
    <text evidence="15">The sequence shown here is derived from an EMBL/GenBank/DDBJ whole genome shotgun (WGS) entry which is preliminary data.</text>
</comment>
<feature type="domain" description="Neurotransmitter-gated ion-channel ligand-binding" evidence="13">
    <location>
        <begin position="32"/>
        <end position="203"/>
    </location>
</feature>
<dbReference type="GO" id="GO:0004888">
    <property type="term" value="F:transmembrane signaling receptor activity"/>
    <property type="evidence" value="ECO:0007669"/>
    <property type="project" value="InterPro"/>
</dbReference>
<evidence type="ECO:0000256" key="6">
    <source>
        <dbReference type="ARBA" id="ARBA00022729"/>
    </source>
</evidence>
<evidence type="ECO:0000256" key="3">
    <source>
        <dbReference type="ARBA" id="ARBA00022448"/>
    </source>
</evidence>
<dbReference type="Pfam" id="PF02931">
    <property type="entry name" value="Neur_chan_LBD"/>
    <property type="match status" value="1"/>
</dbReference>
<dbReference type="SUPFAM" id="SSF63712">
    <property type="entry name" value="Nicotinic receptor ligand binding domain-like"/>
    <property type="match status" value="1"/>
</dbReference>
<keyword evidence="9 11" id="KW-0472">Membrane</keyword>
<evidence type="ECO:0000256" key="10">
    <source>
        <dbReference type="ARBA" id="ARBA00023303"/>
    </source>
</evidence>
<dbReference type="EMBL" id="JARAKH010000030">
    <property type="protein sequence ID" value="KAK8386702.1"/>
    <property type="molecule type" value="Genomic_DNA"/>
</dbReference>
<evidence type="ECO:0000256" key="7">
    <source>
        <dbReference type="ARBA" id="ARBA00022989"/>
    </source>
</evidence>
<keyword evidence="3" id="KW-0813">Transport</keyword>
<dbReference type="SUPFAM" id="SSF90112">
    <property type="entry name" value="Neurotransmitter-gated ion-channel transmembrane pore"/>
    <property type="match status" value="1"/>
</dbReference>
<gene>
    <name evidence="15" type="ORF">O3P69_017872</name>
</gene>
<name>A0AAW0TJT2_SCYPA</name>
<dbReference type="Gene3D" id="1.20.58.390">
    <property type="entry name" value="Neurotransmitter-gated ion-channel transmembrane domain"/>
    <property type="match status" value="1"/>
</dbReference>
<keyword evidence="8" id="KW-0406">Ion transport</keyword>
<dbReference type="Gene3D" id="2.70.170.10">
    <property type="entry name" value="Neurotransmitter-gated ion-channel ligand-binding domain"/>
    <property type="match status" value="1"/>
</dbReference>
<feature type="transmembrane region" description="Helical" evidence="11">
    <location>
        <begin position="297"/>
        <end position="318"/>
    </location>
</feature>
<feature type="transmembrane region" description="Helical" evidence="11">
    <location>
        <begin position="369"/>
        <end position="386"/>
    </location>
</feature>
<feature type="domain" description="Neurotransmitter-gated ion-channel transmembrane" evidence="14">
    <location>
        <begin position="238"/>
        <end position="339"/>
    </location>
</feature>
<evidence type="ECO:0000256" key="2">
    <source>
        <dbReference type="ARBA" id="ARBA00004236"/>
    </source>
</evidence>
<evidence type="ECO:0000256" key="8">
    <source>
        <dbReference type="ARBA" id="ARBA00023065"/>
    </source>
</evidence>
<evidence type="ECO:0000256" key="12">
    <source>
        <dbReference type="SAM" id="SignalP"/>
    </source>
</evidence>